<dbReference type="SMART" id="SM00256">
    <property type="entry name" value="FBOX"/>
    <property type="match status" value="1"/>
</dbReference>
<dbReference type="InterPro" id="IPR032675">
    <property type="entry name" value="LRR_dom_sf"/>
</dbReference>
<organism evidence="2">
    <name type="scientific">Anopheles marajoara</name>
    <dbReference type="NCBI Taxonomy" id="58244"/>
    <lineage>
        <taxon>Eukaryota</taxon>
        <taxon>Metazoa</taxon>
        <taxon>Ecdysozoa</taxon>
        <taxon>Arthropoda</taxon>
        <taxon>Hexapoda</taxon>
        <taxon>Insecta</taxon>
        <taxon>Pterygota</taxon>
        <taxon>Neoptera</taxon>
        <taxon>Endopterygota</taxon>
        <taxon>Diptera</taxon>
        <taxon>Nematocera</taxon>
        <taxon>Culicoidea</taxon>
        <taxon>Culicidae</taxon>
        <taxon>Anophelinae</taxon>
        <taxon>Anopheles</taxon>
    </lineage>
</organism>
<feature type="domain" description="F-box" evidence="1">
    <location>
        <begin position="5"/>
        <end position="51"/>
    </location>
</feature>
<name>A0A2M4BMF2_9DIPT</name>
<dbReference type="Gene3D" id="1.20.1280.50">
    <property type="match status" value="1"/>
</dbReference>
<reference evidence="2" key="1">
    <citation type="submission" date="2018-01" db="EMBL/GenBank/DDBJ databases">
        <title>An insight into the sialome of Amazonian anophelines.</title>
        <authorList>
            <person name="Ribeiro J.M."/>
            <person name="Scarpassa V."/>
            <person name="Calvo E."/>
        </authorList>
    </citation>
    <scope>NUCLEOTIDE SEQUENCE</scope>
    <source>
        <tissue evidence="2">Salivary glands</tissue>
    </source>
</reference>
<protein>
    <recommendedName>
        <fullName evidence="1">F-box domain-containing protein</fullName>
    </recommendedName>
</protein>
<sequence length="460" mass="54435">MSSLEARFDLLPEEVLCMIFDLLRLEYVKNASLTCRRWNNIIFLGPYVKRFQFKIELSNQRNPTEDQSMYFKRRMQNVVDYVNHTKRCYRQLSLTLESIEPDYFQSIWECLHPKVTENIYSLKLSLYDVDSQDTIRLLAETVPLMPNLRSLSIPRCYFRYPADDQTIVLRSSSVQCVKLEERMKIEIDMPELESYEGPPGALRNQPLGFDKLKHVKVSEFYCNPCQFRNVETLIVYNLTDARFVEICNTCTALKELRIWHRIDIAYPDTLKQITKLSNLRRLSFRRIKRKGIDFCLDLSDLSQLEDVDLGETVFHYVKQIRLPKTIRYLRVRVTDTNQNELIQYITGSLTQLKKLWLLYGVDPNWRRGNRNGSVDKNKIKALHNLTQLKELTFEVARLYGWIFIDMDDLMHQLRVLRLWLCKHDGDGPVFPMVANLTIEEQTPWICQEDSCSEDSSEEYE</sequence>
<dbReference type="InterPro" id="IPR001810">
    <property type="entry name" value="F-box_dom"/>
</dbReference>
<dbReference type="AlphaFoldDB" id="A0A2M4BMF2"/>
<dbReference type="SUPFAM" id="SSF81383">
    <property type="entry name" value="F-box domain"/>
    <property type="match status" value="1"/>
</dbReference>
<dbReference type="EMBL" id="GGFJ01005119">
    <property type="protein sequence ID" value="MBW54260.1"/>
    <property type="molecule type" value="Transcribed_RNA"/>
</dbReference>
<proteinExistence type="predicted"/>
<dbReference type="Pfam" id="PF12937">
    <property type="entry name" value="F-box-like"/>
    <property type="match status" value="1"/>
</dbReference>
<dbReference type="PROSITE" id="PS50181">
    <property type="entry name" value="FBOX"/>
    <property type="match status" value="1"/>
</dbReference>
<evidence type="ECO:0000259" key="1">
    <source>
        <dbReference type="PROSITE" id="PS50181"/>
    </source>
</evidence>
<dbReference type="InterPro" id="IPR036047">
    <property type="entry name" value="F-box-like_dom_sf"/>
</dbReference>
<dbReference type="Gene3D" id="3.80.10.10">
    <property type="entry name" value="Ribonuclease Inhibitor"/>
    <property type="match status" value="1"/>
</dbReference>
<dbReference type="SUPFAM" id="SSF52047">
    <property type="entry name" value="RNI-like"/>
    <property type="match status" value="1"/>
</dbReference>
<accession>A0A2M4BMF2</accession>
<evidence type="ECO:0000313" key="2">
    <source>
        <dbReference type="EMBL" id="MBW54260.1"/>
    </source>
</evidence>